<dbReference type="Proteomes" id="UP001597373">
    <property type="component" value="Unassembled WGS sequence"/>
</dbReference>
<comment type="caution">
    <text evidence="2">The sequence shown here is derived from an EMBL/GenBank/DDBJ whole genome shotgun (WGS) entry which is preliminary data.</text>
</comment>
<protein>
    <submittedName>
        <fullName evidence="2">Uncharacterized protein</fullName>
    </submittedName>
</protein>
<gene>
    <name evidence="2" type="ORF">ACFSMZ_10695</name>
</gene>
<dbReference type="EMBL" id="JBHUIR010000038">
    <property type="protein sequence ID" value="MFD2260228.1"/>
    <property type="molecule type" value="Genomic_DNA"/>
</dbReference>
<evidence type="ECO:0000256" key="1">
    <source>
        <dbReference type="SAM" id="Phobius"/>
    </source>
</evidence>
<reference evidence="3" key="1">
    <citation type="journal article" date="2019" name="Int. J. Syst. Evol. Microbiol.">
        <title>The Global Catalogue of Microorganisms (GCM) 10K type strain sequencing project: providing services to taxonomists for standard genome sequencing and annotation.</title>
        <authorList>
            <consortium name="The Broad Institute Genomics Platform"/>
            <consortium name="The Broad Institute Genome Sequencing Center for Infectious Disease"/>
            <person name="Wu L."/>
            <person name="Ma J."/>
        </authorList>
    </citation>
    <scope>NUCLEOTIDE SEQUENCE [LARGE SCALE GENOMIC DNA]</scope>
    <source>
        <strain evidence="3">KCTC 23707</strain>
    </source>
</reference>
<sequence length="187" mass="21014">MRNLKGGRLAEAMREVRDIAAEREDVVSDIREASRSRLELLAVELEPVFAEVPADDPSFDFVISNGEQPRLWIDAVAHVALGRDRRTYRFVRDTRMGRVVLVESADVKTVAERVTLYIAERMVQRQRMIEGDVEPVVKRKDPSADTDGPWENAWKSLLALLLGAVIGASLVLLVLKGQVLERILQAL</sequence>
<dbReference type="RefSeq" id="WP_345099091.1">
    <property type="nucleotide sequence ID" value="NZ_BAABGS010000021.1"/>
</dbReference>
<keyword evidence="1" id="KW-0472">Membrane</keyword>
<keyword evidence="3" id="KW-1185">Reference proteome</keyword>
<keyword evidence="1" id="KW-1133">Transmembrane helix</keyword>
<organism evidence="2 3">
    <name type="scientific">Chelativorans composti</name>
    <dbReference type="NCBI Taxonomy" id="768533"/>
    <lineage>
        <taxon>Bacteria</taxon>
        <taxon>Pseudomonadati</taxon>
        <taxon>Pseudomonadota</taxon>
        <taxon>Alphaproteobacteria</taxon>
        <taxon>Hyphomicrobiales</taxon>
        <taxon>Phyllobacteriaceae</taxon>
        <taxon>Chelativorans</taxon>
    </lineage>
</organism>
<proteinExistence type="predicted"/>
<name>A0ABW5DGK1_9HYPH</name>
<evidence type="ECO:0000313" key="2">
    <source>
        <dbReference type="EMBL" id="MFD2260228.1"/>
    </source>
</evidence>
<evidence type="ECO:0000313" key="3">
    <source>
        <dbReference type="Proteomes" id="UP001597373"/>
    </source>
</evidence>
<feature type="transmembrane region" description="Helical" evidence="1">
    <location>
        <begin position="157"/>
        <end position="175"/>
    </location>
</feature>
<keyword evidence="1" id="KW-0812">Transmembrane</keyword>
<accession>A0ABW5DGK1</accession>